<evidence type="ECO:0000256" key="1">
    <source>
        <dbReference type="SAM" id="MobiDB-lite"/>
    </source>
</evidence>
<dbReference type="Pfam" id="PF07618">
    <property type="entry name" value="DUF1580"/>
    <property type="match status" value="1"/>
</dbReference>
<name>A0A5C6CKL7_9BACT</name>
<reference evidence="2 3" key="1">
    <citation type="submission" date="2019-02" db="EMBL/GenBank/DDBJ databases">
        <title>Deep-cultivation of Planctomycetes and their phenomic and genomic characterization uncovers novel biology.</title>
        <authorList>
            <person name="Wiegand S."/>
            <person name="Jogler M."/>
            <person name="Boedeker C."/>
            <person name="Pinto D."/>
            <person name="Vollmers J."/>
            <person name="Rivas-Marin E."/>
            <person name="Kohn T."/>
            <person name="Peeters S.H."/>
            <person name="Heuer A."/>
            <person name="Rast P."/>
            <person name="Oberbeckmann S."/>
            <person name="Bunk B."/>
            <person name="Jeske O."/>
            <person name="Meyerdierks A."/>
            <person name="Storesund J.E."/>
            <person name="Kallscheuer N."/>
            <person name="Luecker S."/>
            <person name="Lage O.M."/>
            <person name="Pohl T."/>
            <person name="Merkel B.J."/>
            <person name="Hornburger P."/>
            <person name="Mueller R.-W."/>
            <person name="Bruemmer F."/>
            <person name="Labrenz M."/>
            <person name="Spormann A.M."/>
            <person name="Op Den Camp H."/>
            <person name="Overmann J."/>
            <person name="Amann R."/>
            <person name="Jetten M.S.M."/>
            <person name="Mascher T."/>
            <person name="Medema M.H."/>
            <person name="Devos D.P."/>
            <person name="Kaster A.-K."/>
            <person name="Ovreas L."/>
            <person name="Rohde M."/>
            <person name="Galperin M.Y."/>
            <person name="Jogler C."/>
        </authorList>
    </citation>
    <scope>NUCLEOTIDE SEQUENCE [LARGE SCALE GENOMIC DNA]</scope>
    <source>
        <strain evidence="2 3">Pla144</strain>
    </source>
</reference>
<dbReference type="Proteomes" id="UP000318437">
    <property type="component" value="Unassembled WGS sequence"/>
</dbReference>
<proteinExistence type="predicted"/>
<protein>
    <submittedName>
        <fullName evidence="2">Uncharacterized protein</fullName>
    </submittedName>
</protein>
<dbReference type="RefSeq" id="WP_146452312.1">
    <property type="nucleotide sequence ID" value="NZ_SJPS01000006.1"/>
</dbReference>
<organism evidence="2 3">
    <name type="scientific">Bythopirellula polymerisocia</name>
    <dbReference type="NCBI Taxonomy" id="2528003"/>
    <lineage>
        <taxon>Bacteria</taxon>
        <taxon>Pseudomonadati</taxon>
        <taxon>Planctomycetota</taxon>
        <taxon>Planctomycetia</taxon>
        <taxon>Pirellulales</taxon>
        <taxon>Lacipirellulaceae</taxon>
        <taxon>Bythopirellula</taxon>
    </lineage>
</organism>
<dbReference type="AlphaFoldDB" id="A0A5C6CKL7"/>
<keyword evidence="3" id="KW-1185">Reference proteome</keyword>
<dbReference type="EMBL" id="SJPS01000006">
    <property type="protein sequence ID" value="TWU23841.1"/>
    <property type="molecule type" value="Genomic_DNA"/>
</dbReference>
<feature type="region of interest" description="Disordered" evidence="1">
    <location>
        <begin position="68"/>
        <end position="97"/>
    </location>
</feature>
<gene>
    <name evidence="2" type="ORF">Pla144_40180</name>
</gene>
<evidence type="ECO:0000313" key="2">
    <source>
        <dbReference type="EMBL" id="TWU23841.1"/>
    </source>
</evidence>
<dbReference type="OrthoDB" id="290434at2"/>
<dbReference type="InterPro" id="IPR011474">
    <property type="entry name" value="DUF1580"/>
</dbReference>
<feature type="compositionally biased region" description="Basic and acidic residues" evidence="1">
    <location>
        <begin position="80"/>
        <end position="97"/>
    </location>
</feature>
<comment type="caution">
    <text evidence="2">The sequence shown here is derived from an EMBL/GenBank/DDBJ whole genome shotgun (WGS) entry which is preliminary data.</text>
</comment>
<accession>A0A5C6CKL7</accession>
<sequence length="97" mass="10904">MKILEETPLTIPQVARKAKVNPSTAWRWTAKGVRGVTLETFSVGAKRYSTEEAYVRFIEATTQVANSGRAESLPAQTVAQRERDLQRTDRELKELGI</sequence>
<evidence type="ECO:0000313" key="3">
    <source>
        <dbReference type="Proteomes" id="UP000318437"/>
    </source>
</evidence>